<dbReference type="InParanoid" id="A0A1C7NM52"/>
<accession>A0A1C7NM52</accession>
<name>A0A1C7NM52_9FUNG</name>
<dbReference type="Proteomes" id="UP000093000">
    <property type="component" value="Unassembled WGS sequence"/>
</dbReference>
<gene>
    <name evidence="2" type="ORF">A0J61_01789</name>
</gene>
<keyword evidence="1" id="KW-0732">Signal</keyword>
<proteinExistence type="predicted"/>
<organism evidence="2 3">
    <name type="scientific">Choanephora cucurbitarum</name>
    <dbReference type="NCBI Taxonomy" id="101091"/>
    <lineage>
        <taxon>Eukaryota</taxon>
        <taxon>Fungi</taxon>
        <taxon>Fungi incertae sedis</taxon>
        <taxon>Mucoromycota</taxon>
        <taxon>Mucoromycotina</taxon>
        <taxon>Mucoromycetes</taxon>
        <taxon>Mucorales</taxon>
        <taxon>Mucorineae</taxon>
        <taxon>Choanephoraceae</taxon>
        <taxon>Choanephoroideae</taxon>
        <taxon>Choanephora</taxon>
    </lineage>
</organism>
<dbReference type="EMBL" id="LUGH01000061">
    <property type="protein sequence ID" value="OBZ90167.1"/>
    <property type="molecule type" value="Genomic_DNA"/>
</dbReference>
<dbReference type="AlphaFoldDB" id="A0A1C7NM52"/>
<feature type="signal peptide" evidence="1">
    <location>
        <begin position="1"/>
        <end position="19"/>
    </location>
</feature>
<evidence type="ECO:0000256" key="1">
    <source>
        <dbReference type="SAM" id="SignalP"/>
    </source>
</evidence>
<protein>
    <submittedName>
        <fullName evidence="2">Uncharacterized protein</fullName>
    </submittedName>
</protein>
<reference evidence="2 3" key="1">
    <citation type="submission" date="2016-03" db="EMBL/GenBank/DDBJ databases">
        <title>Choanephora cucurbitarum.</title>
        <authorList>
            <person name="Min B."/>
            <person name="Park H."/>
            <person name="Park J.-H."/>
            <person name="Shin H.-D."/>
            <person name="Choi I.-G."/>
        </authorList>
    </citation>
    <scope>NUCLEOTIDE SEQUENCE [LARGE SCALE GENOMIC DNA]</scope>
    <source>
        <strain evidence="2 3">KUS-F28377</strain>
    </source>
</reference>
<evidence type="ECO:0000313" key="3">
    <source>
        <dbReference type="Proteomes" id="UP000093000"/>
    </source>
</evidence>
<evidence type="ECO:0000313" key="2">
    <source>
        <dbReference type="EMBL" id="OBZ90167.1"/>
    </source>
</evidence>
<feature type="chain" id="PRO_5008889783" evidence="1">
    <location>
        <begin position="20"/>
        <end position="192"/>
    </location>
</feature>
<keyword evidence="3" id="KW-1185">Reference proteome</keyword>
<dbReference type="OrthoDB" id="2257446at2759"/>
<comment type="caution">
    <text evidence="2">The sequence shown here is derived from an EMBL/GenBank/DDBJ whole genome shotgun (WGS) entry which is preliminary data.</text>
</comment>
<sequence>MKFFTAVSGIVLAVSGVAAQLTAPMQNYNVSSPVSNGPYVAGQVLPCTIQLFDTVPTVPQLTISLTSATSSNVSYVISSSVDVSKTSASAKQNGNVTYYEHSVNYNIPSTVTPGTYNVVFLDTLTNTHLDVPINVLPVASTPSASSAAGTGSSASPTASIFKPSSDVGSMAPGLTTKVIVSLAGVAALAYMF</sequence>